<gene>
    <name evidence="2" type="ORF">KV396_16165</name>
</gene>
<dbReference type="Proteomes" id="UP000831963">
    <property type="component" value="Chromosome"/>
</dbReference>
<keyword evidence="1" id="KW-0472">Membrane</keyword>
<evidence type="ECO:0000256" key="1">
    <source>
        <dbReference type="SAM" id="Phobius"/>
    </source>
</evidence>
<feature type="transmembrane region" description="Helical" evidence="1">
    <location>
        <begin position="21"/>
        <end position="45"/>
    </location>
</feature>
<feature type="transmembrane region" description="Helical" evidence="1">
    <location>
        <begin position="210"/>
        <end position="229"/>
    </location>
</feature>
<dbReference type="PANTHER" id="PTHR37314">
    <property type="entry name" value="SLR0142 PROTEIN"/>
    <property type="match status" value="1"/>
</dbReference>
<sequence>MSSSTVRTPRPYPLLESAPAAAALALVSGLLNAWTFGQIGTFATVQSGNLLSIGYFVAEGDPSRVLAAAASVLSFALGSFLCTLVVLWRARTGRGYSVEVLLCEVIALAALALASVTGAVGPEWIAGAISFVAGVQGNAFHRETGMLYGNIAVTSVVQMAASLLARAAGRTIASDGEPHLRPAAAYTSVLVAFAAGGGIGFALDRAWSCASIVGAAAVLGILLLIARSAHGAVDPSQNAPTP</sequence>
<dbReference type="Pfam" id="PF06912">
    <property type="entry name" value="DUF1275"/>
    <property type="match status" value="1"/>
</dbReference>
<feature type="transmembrane region" description="Helical" evidence="1">
    <location>
        <begin position="185"/>
        <end position="203"/>
    </location>
</feature>
<keyword evidence="1" id="KW-1133">Transmembrane helix</keyword>
<feature type="transmembrane region" description="Helical" evidence="1">
    <location>
        <begin position="147"/>
        <end position="165"/>
    </location>
</feature>
<protein>
    <submittedName>
        <fullName evidence="2">DUF1275 domain-containing protein</fullName>
    </submittedName>
</protein>
<evidence type="ECO:0000313" key="3">
    <source>
        <dbReference type="Proteomes" id="UP000831963"/>
    </source>
</evidence>
<dbReference type="InterPro" id="IPR010699">
    <property type="entry name" value="DUF1275"/>
</dbReference>
<feature type="transmembrane region" description="Helical" evidence="1">
    <location>
        <begin position="100"/>
        <end position="118"/>
    </location>
</feature>
<accession>A0ABY4IWQ3</accession>
<feature type="transmembrane region" description="Helical" evidence="1">
    <location>
        <begin position="124"/>
        <end position="140"/>
    </location>
</feature>
<feature type="transmembrane region" description="Helical" evidence="1">
    <location>
        <begin position="65"/>
        <end position="88"/>
    </location>
</feature>
<dbReference type="PANTHER" id="PTHR37314:SF4">
    <property type="entry name" value="UPF0700 TRANSMEMBRANE PROTEIN YOAK"/>
    <property type="match status" value="1"/>
</dbReference>
<dbReference type="EMBL" id="CP078077">
    <property type="protein sequence ID" value="UPL15908.1"/>
    <property type="molecule type" value="Genomic_DNA"/>
</dbReference>
<reference evidence="2 3" key="1">
    <citation type="submission" date="2021-06" db="EMBL/GenBank/DDBJ databases">
        <title>Genome-based taxonomic framework of Microbacterium strains isolated from marine environment, the description of four new species and reclassification of four preexisting species.</title>
        <authorList>
            <person name="Lee S.D."/>
            <person name="Kim S.-M."/>
            <person name="Byeon Y.-S."/>
            <person name="Yang H.L."/>
            <person name="Kim I.S."/>
        </authorList>
    </citation>
    <scope>NUCLEOTIDE SEQUENCE [LARGE SCALE GENOMIC DNA]</scope>
    <source>
        <strain evidence="2 3">SSW1-36</strain>
    </source>
</reference>
<name>A0ABY4IWQ3_9MICO</name>
<evidence type="ECO:0000313" key="2">
    <source>
        <dbReference type="EMBL" id="UPL15908.1"/>
    </source>
</evidence>
<organism evidence="2 3">
    <name type="scientific">Microbacterium galbinum</name>
    <dbReference type="NCBI Taxonomy" id="2851646"/>
    <lineage>
        <taxon>Bacteria</taxon>
        <taxon>Bacillati</taxon>
        <taxon>Actinomycetota</taxon>
        <taxon>Actinomycetes</taxon>
        <taxon>Micrococcales</taxon>
        <taxon>Microbacteriaceae</taxon>
        <taxon>Microbacterium</taxon>
    </lineage>
</organism>
<keyword evidence="3" id="KW-1185">Reference proteome</keyword>
<proteinExistence type="predicted"/>
<keyword evidence="1" id="KW-0812">Transmembrane</keyword>